<evidence type="ECO:0000256" key="5">
    <source>
        <dbReference type="ARBA" id="ARBA00022490"/>
    </source>
</evidence>
<keyword evidence="8" id="KW-0949">S-adenosyl-L-methionine</keyword>
<evidence type="ECO:0000256" key="9">
    <source>
        <dbReference type="ARBA" id="ARBA00030757"/>
    </source>
</evidence>
<dbReference type="GO" id="GO:0032259">
    <property type="term" value="P:methylation"/>
    <property type="evidence" value="ECO:0007669"/>
    <property type="project" value="UniProtKB-KW"/>
</dbReference>
<protein>
    <recommendedName>
        <fullName evidence="4">Protein-L-isoaspartate O-methyltransferase</fullName>
        <ecNumber evidence="3">2.1.1.77</ecNumber>
    </recommendedName>
    <alternativeName>
        <fullName evidence="11">L-isoaspartyl protein carboxyl methyltransferase</fullName>
    </alternativeName>
    <alternativeName>
        <fullName evidence="9">Protein L-isoaspartyl methyltransferase</fullName>
    </alternativeName>
    <alternativeName>
        <fullName evidence="10">Protein-beta-aspartate methyltransferase</fullName>
    </alternativeName>
</protein>
<evidence type="ECO:0000313" key="13">
    <source>
        <dbReference type="EMBL" id="UNZ06325.1"/>
    </source>
</evidence>
<accession>A0ABY3Z8Q5</accession>
<dbReference type="InterPro" id="IPR029063">
    <property type="entry name" value="SAM-dependent_MTases_sf"/>
</dbReference>
<dbReference type="GeneID" id="66854542"/>
<dbReference type="Proteomes" id="UP000829494">
    <property type="component" value="Chromosome"/>
</dbReference>
<keyword evidence="6 13" id="KW-0489">Methyltransferase</keyword>
<proteinExistence type="inferred from homology"/>
<evidence type="ECO:0000256" key="4">
    <source>
        <dbReference type="ARBA" id="ARBA00013346"/>
    </source>
</evidence>
<dbReference type="EMBL" id="CP094298">
    <property type="protein sequence ID" value="UNZ06325.1"/>
    <property type="molecule type" value="Genomic_DNA"/>
</dbReference>
<evidence type="ECO:0000256" key="3">
    <source>
        <dbReference type="ARBA" id="ARBA00011890"/>
    </source>
</evidence>
<organism evidence="13 14">
    <name type="scientific">Streptomyces rimosus subsp. rimosus</name>
    <dbReference type="NCBI Taxonomy" id="132474"/>
    <lineage>
        <taxon>Bacteria</taxon>
        <taxon>Bacillati</taxon>
        <taxon>Actinomycetota</taxon>
        <taxon>Actinomycetes</taxon>
        <taxon>Kitasatosporales</taxon>
        <taxon>Streptomycetaceae</taxon>
        <taxon>Streptomyces</taxon>
    </lineage>
</organism>
<keyword evidence="5" id="KW-0963">Cytoplasm</keyword>
<dbReference type="CDD" id="cd02440">
    <property type="entry name" value="AdoMet_MTases"/>
    <property type="match status" value="1"/>
</dbReference>
<evidence type="ECO:0000256" key="11">
    <source>
        <dbReference type="ARBA" id="ARBA00031350"/>
    </source>
</evidence>
<evidence type="ECO:0000256" key="1">
    <source>
        <dbReference type="ARBA" id="ARBA00004496"/>
    </source>
</evidence>
<comment type="subcellular location">
    <subcellularLocation>
        <location evidence="1">Cytoplasm</location>
    </subcellularLocation>
</comment>
<dbReference type="Pfam" id="PF01135">
    <property type="entry name" value="PCMT"/>
    <property type="match status" value="1"/>
</dbReference>
<keyword evidence="14" id="KW-1185">Reference proteome</keyword>
<evidence type="ECO:0000313" key="14">
    <source>
        <dbReference type="Proteomes" id="UP000829494"/>
    </source>
</evidence>
<keyword evidence="7 13" id="KW-0808">Transferase</keyword>
<evidence type="ECO:0000256" key="10">
    <source>
        <dbReference type="ARBA" id="ARBA00031323"/>
    </source>
</evidence>
<evidence type="ECO:0000256" key="6">
    <source>
        <dbReference type="ARBA" id="ARBA00022603"/>
    </source>
</evidence>
<reference evidence="13 14" key="1">
    <citation type="submission" date="2022-03" db="EMBL/GenBank/DDBJ databases">
        <title>Complete genome of Streptomyces rimosus ssp. rimosus R7 (=ATCC 10970).</title>
        <authorList>
            <person name="Beganovic S."/>
            <person name="Ruckert C."/>
            <person name="Busche T."/>
            <person name="Kalinowski J."/>
            <person name="Wittmann C."/>
        </authorList>
    </citation>
    <scope>NUCLEOTIDE SEQUENCE [LARGE SCALE GENOMIC DNA]</scope>
    <source>
        <strain evidence="13 14">R7</strain>
    </source>
</reference>
<evidence type="ECO:0000256" key="12">
    <source>
        <dbReference type="SAM" id="MobiDB-lite"/>
    </source>
</evidence>
<name>A0ABY3Z8Q5_STRRM</name>
<dbReference type="GO" id="GO:0004719">
    <property type="term" value="F:protein-L-isoaspartate (D-aspartate) O-methyltransferase activity"/>
    <property type="evidence" value="ECO:0007669"/>
    <property type="project" value="UniProtKB-EC"/>
</dbReference>
<comment type="similarity">
    <text evidence="2">Belongs to the methyltransferase superfamily. L-isoaspartyl/D-aspartyl protein methyltransferase family.</text>
</comment>
<evidence type="ECO:0000256" key="7">
    <source>
        <dbReference type="ARBA" id="ARBA00022679"/>
    </source>
</evidence>
<dbReference type="RefSeq" id="WP_003985045.1">
    <property type="nucleotide sequence ID" value="NZ_CP043497.1"/>
</dbReference>
<dbReference type="SUPFAM" id="SSF53335">
    <property type="entry name" value="S-adenosyl-L-methionine-dependent methyltransferases"/>
    <property type="match status" value="1"/>
</dbReference>
<evidence type="ECO:0000256" key="2">
    <source>
        <dbReference type="ARBA" id="ARBA00005369"/>
    </source>
</evidence>
<feature type="region of interest" description="Disordered" evidence="12">
    <location>
        <begin position="80"/>
        <end position="100"/>
    </location>
</feature>
<dbReference type="Gene3D" id="3.40.50.150">
    <property type="entry name" value="Vaccinia Virus protein VP39"/>
    <property type="match status" value="1"/>
</dbReference>
<dbReference type="PANTHER" id="PTHR11579">
    <property type="entry name" value="PROTEIN-L-ISOASPARTATE O-METHYLTRANSFERASE"/>
    <property type="match status" value="1"/>
</dbReference>
<sequence length="412" mass="44748">MNVHEEMAAGPEGLAAVLMGKGALTSDWLPSYEAVPRHWFVPDVIWPGRGGGNRQDDRVMRGEEPEAWWAAVHRDAPITTQWDDGEYTGPGKGRIPSSSSSMPTMVFSMLDALSVEKGHRVLEIGTGTGWNAALLSHRVGAENVVTVEVDEGSARDARRRLAEAGFEPLAVVGDGVEGYAEGGPYDRVIATCSIGRVPRAWVTQTKPGGIVVAPWGPVYGGEAVVRLSVAGDGTAAGRFVGSSAFMRLRAQRSVRKHVREYLGGCDWPADGVRGTTFLSPDAVGEWEVMFAIGVQVPNAFPWMESYEDGSYTLWLRDMAVTSWATVDYVPGCVEFEVYQGGPRRLWDEVVAAHRWWEGRGRPGIERFGLTVDGDGERVWLDSADRPVCGTGSVMPGPTCHLPRAEPPCRDKP</sequence>
<dbReference type="InterPro" id="IPR000682">
    <property type="entry name" value="PCMT"/>
</dbReference>
<dbReference type="PANTHER" id="PTHR11579:SF0">
    <property type="entry name" value="PROTEIN-L-ISOASPARTATE(D-ASPARTATE) O-METHYLTRANSFERASE"/>
    <property type="match status" value="1"/>
</dbReference>
<gene>
    <name evidence="13" type="primary">pcm13</name>
    <name evidence="13" type="ORF">SRIMR7_29665</name>
</gene>
<dbReference type="EC" id="2.1.1.77" evidence="3"/>
<evidence type="ECO:0000256" key="8">
    <source>
        <dbReference type="ARBA" id="ARBA00022691"/>
    </source>
</evidence>